<evidence type="ECO:0000256" key="3">
    <source>
        <dbReference type="ARBA" id="ARBA00022448"/>
    </source>
</evidence>
<feature type="transmembrane region" description="Helical" evidence="22">
    <location>
        <begin position="122"/>
        <end position="150"/>
    </location>
</feature>
<keyword evidence="11 22" id="KW-0472">Membrane</keyword>
<feature type="transmembrane region" description="Helical" evidence="22">
    <location>
        <begin position="294"/>
        <end position="314"/>
    </location>
</feature>
<keyword evidence="7" id="KW-0769">Symport</keyword>
<evidence type="ECO:0000256" key="11">
    <source>
        <dbReference type="ARBA" id="ARBA00023136"/>
    </source>
</evidence>
<keyword evidence="4" id="KW-1003">Cell membrane</keyword>
<evidence type="ECO:0000256" key="15">
    <source>
        <dbReference type="ARBA" id="ARBA00036849"/>
    </source>
</evidence>
<comment type="catalytic activity">
    <reaction evidence="14">
        <text>D-glucose(out) + 2 Na(+)(out) = D-glucose(in) + 2 Na(+)(in)</text>
        <dbReference type="Rhea" id="RHEA:70495"/>
        <dbReference type="ChEBI" id="CHEBI:4167"/>
        <dbReference type="ChEBI" id="CHEBI:29101"/>
    </reaction>
</comment>
<evidence type="ECO:0000256" key="5">
    <source>
        <dbReference type="ARBA" id="ARBA00022692"/>
    </source>
</evidence>
<keyword evidence="12" id="KW-0739">Sodium transport</keyword>
<dbReference type="PANTHER" id="PTHR11819:SF171">
    <property type="entry name" value="SODIUM_MYO-INOSITOL COTRANSPORTER 2"/>
    <property type="match status" value="1"/>
</dbReference>
<evidence type="ECO:0000256" key="10">
    <source>
        <dbReference type="ARBA" id="ARBA00023065"/>
    </source>
</evidence>
<evidence type="ECO:0000256" key="17">
    <source>
        <dbReference type="ARBA" id="ARBA00039861"/>
    </source>
</evidence>
<comment type="function">
    <text evidence="20">Involved in the sodium-dependent cotransport of myo-inositol (MI) with a Na(+):MI stoichiometry of 2:1. Exclusively responsible for apical MI transport and absorption in intestine. Can also transport D-chiro-inositol (DCI) but not L-fucose. Exhibits stereospecific cotransport of both D-glucose and D-xylose. May induce apoptosis through the TNF-alpha, PDCD1 pathway. May play a role in the regulation of MI concentration in serum, involving reabsorption in at least the proximal tubule of the kidney.</text>
</comment>
<comment type="subcellular location">
    <subcellularLocation>
        <location evidence="1">Apical cell membrane</location>
        <topology evidence="1">Multi-pass membrane protein</topology>
    </subcellularLocation>
</comment>
<feature type="transmembrane region" description="Helical" evidence="22">
    <location>
        <begin position="73"/>
        <end position="101"/>
    </location>
</feature>
<feature type="transmembrane region" description="Helical" evidence="22">
    <location>
        <begin position="436"/>
        <end position="455"/>
    </location>
</feature>
<evidence type="ECO:0000256" key="18">
    <source>
        <dbReference type="ARBA" id="ARBA00042834"/>
    </source>
</evidence>
<dbReference type="Proteomes" id="UP000694865">
    <property type="component" value="Unplaced"/>
</dbReference>
<feature type="transmembrane region" description="Helical" evidence="22">
    <location>
        <begin position="12"/>
        <end position="28"/>
    </location>
</feature>
<feature type="transmembrane region" description="Helical" evidence="22">
    <location>
        <begin position="404"/>
        <end position="424"/>
    </location>
</feature>
<evidence type="ECO:0000256" key="7">
    <source>
        <dbReference type="ARBA" id="ARBA00022847"/>
    </source>
</evidence>
<gene>
    <name evidence="24" type="primary">LOC102800485</name>
</gene>
<evidence type="ECO:0000256" key="8">
    <source>
        <dbReference type="ARBA" id="ARBA00022989"/>
    </source>
</evidence>
<organism evidence="23 24">
    <name type="scientific">Saccoglossus kowalevskii</name>
    <name type="common">Acorn worm</name>
    <dbReference type="NCBI Taxonomy" id="10224"/>
    <lineage>
        <taxon>Eukaryota</taxon>
        <taxon>Metazoa</taxon>
        <taxon>Hemichordata</taxon>
        <taxon>Enteropneusta</taxon>
        <taxon>Harrimaniidae</taxon>
        <taxon>Saccoglossus</taxon>
    </lineage>
</organism>
<dbReference type="NCBIfam" id="TIGR00813">
    <property type="entry name" value="sss"/>
    <property type="match status" value="1"/>
</dbReference>
<dbReference type="InterPro" id="IPR038377">
    <property type="entry name" value="Na/Glc_symporter_sf"/>
</dbReference>
<keyword evidence="5 22" id="KW-0812">Transmembrane</keyword>
<evidence type="ECO:0000256" key="12">
    <source>
        <dbReference type="ARBA" id="ARBA00023201"/>
    </source>
</evidence>
<comment type="catalytic activity">
    <reaction evidence="15">
        <text>1D-chiro-inositol(out) + 2 Na(+)(out) = 1D-chiro-inositol(in) + 2 Na(+)(in)</text>
        <dbReference type="Rhea" id="RHEA:73315"/>
        <dbReference type="ChEBI" id="CHEBI:27372"/>
        <dbReference type="ChEBI" id="CHEBI:29101"/>
    </reaction>
</comment>
<evidence type="ECO:0000256" key="16">
    <source>
        <dbReference type="ARBA" id="ARBA00036976"/>
    </source>
</evidence>
<dbReference type="Gene3D" id="1.20.1730.10">
    <property type="entry name" value="Sodium/glucose cotransporter"/>
    <property type="match status" value="1"/>
</dbReference>
<dbReference type="PROSITE" id="PS51257">
    <property type="entry name" value="PROKAR_LIPOPROTEIN"/>
    <property type="match status" value="1"/>
</dbReference>
<feature type="transmembrane region" description="Helical" evidence="22">
    <location>
        <begin position="182"/>
        <end position="205"/>
    </location>
</feature>
<keyword evidence="3" id="KW-0813">Transport</keyword>
<evidence type="ECO:0000256" key="19">
    <source>
        <dbReference type="ARBA" id="ARBA00043206"/>
    </source>
</evidence>
<dbReference type="InterPro" id="IPR001734">
    <property type="entry name" value="Na/solute_symporter"/>
</dbReference>
<comment type="catalytic activity">
    <reaction evidence="13">
        <text>myo-inositol(out) + 2 Na(+)(out) = myo-inositol(in) + 2 Na(+)(in)</text>
        <dbReference type="Rhea" id="RHEA:72987"/>
        <dbReference type="ChEBI" id="CHEBI:17268"/>
        <dbReference type="ChEBI" id="CHEBI:29101"/>
    </reaction>
</comment>
<comment type="catalytic activity">
    <reaction evidence="16">
        <text>D-xylose(out) + 2 Na(+)(out) = D-xylose(in) + 2 Na(+)(in)</text>
        <dbReference type="Rhea" id="RHEA:73367"/>
        <dbReference type="ChEBI" id="CHEBI:29101"/>
        <dbReference type="ChEBI" id="CHEBI:53455"/>
    </reaction>
</comment>
<keyword evidence="9" id="KW-0915">Sodium</keyword>
<evidence type="ECO:0000256" key="1">
    <source>
        <dbReference type="ARBA" id="ARBA00004424"/>
    </source>
</evidence>
<feature type="transmembrane region" description="Helical" evidence="22">
    <location>
        <begin position="361"/>
        <end position="383"/>
    </location>
</feature>
<evidence type="ECO:0000256" key="21">
    <source>
        <dbReference type="RuleBase" id="RU362091"/>
    </source>
</evidence>
<dbReference type="Pfam" id="PF00474">
    <property type="entry name" value="SSF"/>
    <property type="match status" value="1"/>
</dbReference>
<evidence type="ECO:0000313" key="23">
    <source>
        <dbReference type="Proteomes" id="UP000694865"/>
    </source>
</evidence>
<keyword evidence="6" id="KW-0053">Apoptosis</keyword>
<dbReference type="GeneID" id="102800485"/>
<accession>A0ABM0MJC3</accession>
<evidence type="ECO:0000256" key="9">
    <source>
        <dbReference type="ARBA" id="ARBA00023053"/>
    </source>
</evidence>
<dbReference type="RefSeq" id="XP_006820114.1">
    <property type="nucleotide sequence ID" value="XM_006820051.1"/>
</dbReference>
<feature type="transmembrane region" description="Helical" evidence="22">
    <location>
        <begin position="618"/>
        <end position="638"/>
    </location>
</feature>
<name>A0ABM0MJC3_SACKO</name>
<evidence type="ECO:0000256" key="2">
    <source>
        <dbReference type="ARBA" id="ARBA00006434"/>
    </source>
</evidence>
<evidence type="ECO:0000256" key="22">
    <source>
        <dbReference type="SAM" id="Phobius"/>
    </source>
</evidence>
<feature type="transmembrane region" description="Helical" evidence="22">
    <location>
        <begin position="508"/>
        <end position="529"/>
    </location>
</feature>
<evidence type="ECO:0000313" key="24">
    <source>
        <dbReference type="RefSeq" id="XP_006820114.1"/>
    </source>
</evidence>
<sequence>MAIETHKSDIALVAVYISSVIVVGFLSCKRSNRGTNTGFLLTGRNTTFLSLGLSLFATNLGAGYIIGVSSLGAAWGVAVAAYPLMSILSLLLLGWGFGPVYMASGAKTLPEYLSLRYGGERLTVFMSVFSIILYVFTRIAVNIYGLVIFIKYTFDWNLYYTIIGMVALVTLITAVGGMKSVLYTGVLYTPIIIIGAVVLAAFAFMEAGGYSGLTNNLLRVFPAFPTFFLTNASTCRDPSEDAFHIFHGLEDPNQPWLGTVLGVAIVTMWYWCSDQIMTQYIFAAKSLSHAKGSVLLAGCLLILPLFLIVIPGMLARMLYVDQVGCLTYIDCFVACRDSRTCFHIAYPMLVSQLSLPTGIRGLLLVTIMAASMSSLSSIFHGASTTFTLDIWNRVRGHVIKEWELIIVYRMFVASLAFMTIWWILVVQNFQGAKIFVFIQSMYSYFSPPLLVCFLLGVTCKKVNEEGAYWGMVFGISFGVFRTLMDVVFGVSTCERPADGPYLLHRINHLYFCIISTFICILVTLVISVVTKPIIPEHELARLTWGTRYDYPHRNRIESGKTLSKINSKVESEEIELNSTGDVTARKRRRKQIHKKCCIKSDIVETNMPSIVQEKKCRWILNIGALLLGGITLALFGFFH</sequence>
<dbReference type="PANTHER" id="PTHR11819">
    <property type="entry name" value="SOLUTE CARRIER FAMILY 5"/>
    <property type="match status" value="1"/>
</dbReference>
<evidence type="ECO:0000256" key="4">
    <source>
        <dbReference type="ARBA" id="ARBA00022475"/>
    </source>
</evidence>
<evidence type="ECO:0000256" key="20">
    <source>
        <dbReference type="ARBA" id="ARBA00045715"/>
    </source>
</evidence>
<reference evidence="24" key="1">
    <citation type="submission" date="2025-08" db="UniProtKB">
        <authorList>
            <consortium name="RefSeq"/>
        </authorList>
    </citation>
    <scope>IDENTIFICATION</scope>
    <source>
        <tissue evidence="24">Testes</tissue>
    </source>
</reference>
<protein>
    <recommendedName>
        <fullName evidence="17">Sodium/myo-inositol cotransporter 2</fullName>
    </recommendedName>
    <alternativeName>
        <fullName evidence="19">Sodium/myo-inositol transporter 2</fullName>
    </alternativeName>
    <alternativeName>
        <fullName evidence="18">Solute carrier family 5 member 11</fullName>
    </alternativeName>
</protein>
<feature type="transmembrane region" description="Helical" evidence="22">
    <location>
        <begin position="48"/>
        <end position="67"/>
    </location>
</feature>
<feature type="transmembrane region" description="Helical" evidence="22">
    <location>
        <begin position="467"/>
        <end position="488"/>
    </location>
</feature>
<feature type="transmembrane region" description="Helical" evidence="22">
    <location>
        <begin position="256"/>
        <end position="273"/>
    </location>
</feature>
<keyword evidence="23" id="KW-1185">Reference proteome</keyword>
<dbReference type="PROSITE" id="PS50283">
    <property type="entry name" value="NA_SOLUT_SYMP_3"/>
    <property type="match status" value="1"/>
</dbReference>
<feature type="transmembrane region" description="Helical" evidence="22">
    <location>
        <begin position="156"/>
        <end position="175"/>
    </location>
</feature>
<keyword evidence="8 22" id="KW-1133">Transmembrane helix</keyword>
<evidence type="ECO:0000256" key="14">
    <source>
        <dbReference type="ARBA" id="ARBA00036672"/>
    </source>
</evidence>
<proteinExistence type="inferred from homology"/>
<evidence type="ECO:0000256" key="6">
    <source>
        <dbReference type="ARBA" id="ARBA00022703"/>
    </source>
</evidence>
<comment type="similarity">
    <text evidence="2 21">Belongs to the sodium:solute symporter (SSF) (TC 2.A.21) family.</text>
</comment>
<keyword evidence="10" id="KW-0406">Ion transport</keyword>
<evidence type="ECO:0000256" key="13">
    <source>
        <dbReference type="ARBA" id="ARBA00036654"/>
    </source>
</evidence>